<dbReference type="RefSeq" id="XP_005819682.1">
    <property type="nucleotide sequence ID" value="XM_005819625.1"/>
</dbReference>
<dbReference type="InterPro" id="IPR036388">
    <property type="entry name" value="WH-like_DNA-bd_sf"/>
</dbReference>
<dbReference type="InterPro" id="IPR040608">
    <property type="entry name" value="Snf8/Vps36"/>
</dbReference>
<dbReference type="GO" id="GO:0043130">
    <property type="term" value="F:ubiquitin binding"/>
    <property type="evidence" value="ECO:0007669"/>
    <property type="project" value="UniProtKB-UniRule"/>
</dbReference>
<dbReference type="STRING" id="905079.L1I9C2"/>
<dbReference type="EnsemblProtists" id="EKX32702">
    <property type="protein sequence ID" value="EKX32702"/>
    <property type="gene ID" value="GUITHDRAFT_148435"/>
</dbReference>
<keyword evidence="5" id="KW-1185">Reference proteome</keyword>
<proteinExistence type="inferred from homology"/>
<evidence type="ECO:0000313" key="5">
    <source>
        <dbReference type="Proteomes" id="UP000011087"/>
    </source>
</evidence>
<keyword evidence="1" id="KW-0813">Transport</keyword>
<dbReference type="PANTHER" id="PTHR13128">
    <property type="entry name" value="VACUOLAR PROTEIN-SORTING-ASSOCIATED PROTEIN 36"/>
    <property type="match status" value="1"/>
</dbReference>
<dbReference type="Proteomes" id="UP000011087">
    <property type="component" value="Unassembled WGS sequence"/>
</dbReference>
<gene>
    <name evidence="3" type="primary">VPS36</name>
    <name evidence="3" type="ORF">GUITHDRAFT_148435</name>
</gene>
<evidence type="ECO:0000256" key="2">
    <source>
        <dbReference type="SAM" id="MobiDB-lite"/>
    </source>
</evidence>
<dbReference type="eggNOG" id="KOG2760">
    <property type="taxonomic scope" value="Eukaryota"/>
</dbReference>
<evidence type="ECO:0000313" key="3">
    <source>
        <dbReference type="EMBL" id="EKX32702.1"/>
    </source>
</evidence>
<comment type="subcellular location">
    <subcellularLocation>
        <location evidence="1">Cytoplasm</location>
    </subcellularLocation>
    <subcellularLocation>
        <location evidence="1">Endosome</location>
    </subcellularLocation>
</comment>
<comment type="function">
    <text evidence="1">Component of the ESCRT-II complex (endosomal sorting complex required for transport II), which is required for multivesicular body (MVB) formation and sorting of endosomal cargo proteins into MVBs.</text>
</comment>
<sequence length="259" mass="28515">MEAMQPLAVSAGGRPKLEDGEVENYKCERDAYELEGTEEDQNGNGSQLLQQGQEVKWYLELRLIENVTEKLKLPQGSKDLFLKALKTALAEKSWLHKGNKMGAGSGETLGQAAQPRFNAGIGTILEMQAAQQRATGEVMGSCCQALSDLDSLMTHAKNMACELFEPKGIKLRLHQFRSGVVVIKRKDDGVQNENDAVVQMLKESGRGVNAAQAAKELGMSVAAARELLKEEERRGTICRDDSIEGLNFYFNVFSGFKEE</sequence>
<dbReference type="Gene3D" id="1.10.10.10">
    <property type="entry name" value="Winged helix-like DNA-binding domain superfamily/Winged helix DNA-binding domain"/>
    <property type="match status" value="1"/>
</dbReference>
<comment type="similarity">
    <text evidence="1">Belongs to the VPS36 family.</text>
</comment>
<dbReference type="Pfam" id="PF04157">
    <property type="entry name" value="EAP30"/>
    <property type="match status" value="1"/>
</dbReference>
<dbReference type="GO" id="GO:0000814">
    <property type="term" value="C:ESCRT II complex"/>
    <property type="evidence" value="ECO:0007669"/>
    <property type="project" value="UniProtKB-UniRule"/>
</dbReference>
<dbReference type="AlphaFoldDB" id="L1I9C2"/>
<keyword evidence="1" id="KW-0653">Protein transport</keyword>
<dbReference type="GO" id="GO:0032266">
    <property type="term" value="F:phosphatidylinositol-3-phosphate binding"/>
    <property type="evidence" value="ECO:0007669"/>
    <property type="project" value="UniProtKB-UniRule"/>
</dbReference>
<dbReference type="OrthoDB" id="271448at2759"/>
<dbReference type="InterPro" id="IPR036390">
    <property type="entry name" value="WH_DNA-bd_sf"/>
</dbReference>
<dbReference type="KEGG" id="gtt:GUITHDRAFT_148435"/>
<keyword evidence="1" id="KW-0963">Cytoplasm</keyword>
<dbReference type="GO" id="GO:0043328">
    <property type="term" value="P:protein transport to vacuole involved in ubiquitin-dependent protein catabolic process via the multivesicular body sorting pathway"/>
    <property type="evidence" value="ECO:0007669"/>
    <property type="project" value="UniProtKB-UniRule"/>
</dbReference>
<dbReference type="GeneID" id="17289427"/>
<dbReference type="PaxDb" id="55529-EKX32702"/>
<reference evidence="4" key="3">
    <citation type="submission" date="2015-06" db="UniProtKB">
        <authorList>
            <consortium name="EnsemblProtists"/>
        </authorList>
    </citation>
    <scope>IDENTIFICATION</scope>
</reference>
<keyword evidence="1" id="KW-0967">Endosome</keyword>
<evidence type="ECO:0000313" key="4">
    <source>
        <dbReference type="EnsemblProtists" id="EKX32702"/>
    </source>
</evidence>
<organism evidence="3">
    <name type="scientific">Guillardia theta (strain CCMP2712)</name>
    <name type="common">Cryptophyte</name>
    <dbReference type="NCBI Taxonomy" id="905079"/>
    <lineage>
        <taxon>Eukaryota</taxon>
        <taxon>Cryptophyceae</taxon>
        <taxon>Pyrenomonadales</taxon>
        <taxon>Geminigeraceae</taxon>
        <taxon>Guillardia</taxon>
    </lineage>
</organism>
<reference evidence="3 5" key="1">
    <citation type="journal article" date="2012" name="Nature">
        <title>Algal genomes reveal evolutionary mosaicism and the fate of nucleomorphs.</title>
        <authorList>
            <consortium name="DOE Joint Genome Institute"/>
            <person name="Curtis B.A."/>
            <person name="Tanifuji G."/>
            <person name="Burki F."/>
            <person name="Gruber A."/>
            <person name="Irimia M."/>
            <person name="Maruyama S."/>
            <person name="Arias M.C."/>
            <person name="Ball S.G."/>
            <person name="Gile G.H."/>
            <person name="Hirakawa Y."/>
            <person name="Hopkins J.F."/>
            <person name="Kuo A."/>
            <person name="Rensing S.A."/>
            <person name="Schmutz J."/>
            <person name="Symeonidi A."/>
            <person name="Elias M."/>
            <person name="Eveleigh R.J."/>
            <person name="Herman E.K."/>
            <person name="Klute M.J."/>
            <person name="Nakayama T."/>
            <person name="Obornik M."/>
            <person name="Reyes-Prieto A."/>
            <person name="Armbrust E.V."/>
            <person name="Aves S.J."/>
            <person name="Beiko R.G."/>
            <person name="Coutinho P."/>
            <person name="Dacks J.B."/>
            <person name="Durnford D.G."/>
            <person name="Fast N.M."/>
            <person name="Green B.R."/>
            <person name="Grisdale C.J."/>
            <person name="Hempel F."/>
            <person name="Henrissat B."/>
            <person name="Hoppner M.P."/>
            <person name="Ishida K."/>
            <person name="Kim E."/>
            <person name="Koreny L."/>
            <person name="Kroth P.G."/>
            <person name="Liu Y."/>
            <person name="Malik S.B."/>
            <person name="Maier U.G."/>
            <person name="McRose D."/>
            <person name="Mock T."/>
            <person name="Neilson J.A."/>
            <person name="Onodera N.T."/>
            <person name="Poole A.M."/>
            <person name="Pritham E.J."/>
            <person name="Richards T.A."/>
            <person name="Rocap G."/>
            <person name="Roy S.W."/>
            <person name="Sarai C."/>
            <person name="Schaack S."/>
            <person name="Shirato S."/>
            <person name="Slamovits C.H."/>
            <person name="Spencer D.F."/>
            <person name="Suzuki S."/>
            <person name="Worden A.Z."/>
            <person name="Zauner S."/>
            <person name="Barry K."/>
            <person name="Bell C."/>
            <person name="Bharti A.K."/>
            <person name="Crow J.A."/>
            <person name="Grimwood J."/>
            <person name="Kramer R."/>
            <person name="Lindquist E."/>
            <person name="Lucas S."/>
            <person name="Salamov A."/>
            <person name="McFadden G.I."/>
            <person name="Lane C.E."/>
            <person name="Keeling P.J."/>
            <person name="Gray M.W."/>
            <person name="Grigoriev I.V."/>
            <person name="Archibald J.M."/>
        </authorList>
    </citation>
    <scope>NUCLEOTIDE SEQUENCE</scope>
    <source>
        <strain evidence="3 5">CCMP2712</strain>
    </source>
</reference>
<feature type="region of interest" description="Disordered" evidence="2">
    <location>
        <begin position="1"/>
        <end position="20"/>
    </location>
</feature>
<dbReference type="EMBL" id="JH993176">
    <property type="protein sequence ID" value="EKX32702.1"/>
    <property type="molecule type" value="Genomic_DNA"/>
</dbReference>
<dbReference type="InterPro" id="IPR037855">
    <property type="entry name" value="Vps36"/>
</dbReference>
<dbReference type="GO" id="GO:0031902">
    <property type="term" value="C:late endosome membrane"/>
    <property type="evidence" value="ECO:0007669"/>
    <property type="project" value="UniProtKB-UniRule"/>
</dbReference>
<name>L1I9C2_GUITC</name>
<reference evidence="5" key="2">
    <citation type="submission" date="2012-11" db="EMBL/GenBank/DDBJ databases">
        <authorList>
            <person name="Kuo A."/>
            <person name="Curtis B.A."/>
            <person name="Tanifuji G."/>
            <person name="Burki F."/>
            <person name="Gruber A."/>
            <person name="Irimia M."/>
            <person name="Maruyama S."/>
            <person name="Arias M.C."/>
            <person name="Ball S.G."/>
            <person name="Gile G.H."/>
            <person name="Hirakawa Y."/>
            <person name="Hopkins J.F."/>
            <person name="Rensing S.A."/>
            <person name="Schmutz J."/>
            <person name="Symeonidi A."/>
            <person name="Elias M."/>
            <person name="Eveleigh R.J."/>
            <person name="Herman E.K."/>
            <person name="Klute M.J."/>
            <person name="Nakayama T."/>
            <person name="Obornik M."/>
            <person name="Reyes-Prieto A."/>
            <person name="Armbrust E.V."/>
            <person name="Aves S.J."/>
            <person name="Beiko R.G."/>
            <person name="Coutinho P."/>
            <person name="Dacks J.B."/>
            <person name="Durnford D.G."/>
            <person name="Fast N.M."/>
            <person name="Green B.R."/>
            <person name="Grisdale C."/>
            <person name="Hempe F."/>
            <person name="Henrissat B."/>
            <person name="Hoppner M.P."/>
            <person name="Ishida K.-I."/>
            <person name="Kim E."/>
            <person name="Koreny L."/>
            <person name="Kroth P.G."/>
            <person name="Liu Y."/>
            <person name="Malik S.-B."/>
            <person name="Maier U.G."/>
            <person name="McRose D."/>
            <person name="Mock T."/>
            <person name="Neilson J.A."/>
            <person name="Onodera N.T."/>
            <person name="Poole A.M."/>
            <person name="Pritham E.J."/>
            <person name="Richards T.A."/>
            <person name="Rocap G."/>
            <person name="Roy S.W."/>
            <person name="Sarai C."/>
            <person name="Schaack S."/>
            <person name="Shirato S."/>
            <person name="Slamovits C.H."/>
            <person name="Spencer D.F."/>
            <person name="Suzuki S."/>
            <person name="Worden A.Z."/>
            <person name="Zauner S."/>
            <person name="Barry K."/>
            <person name="Bell C."/>
            <person name="Bharti A.K."/>
            <person name="Crow J.A."/>
            <person name="Grimwood J."/>
            <person name="Kramer R."/>
            <person name="Lindquist E."/>
            <person name="Lucas S."/>
            <person name="Salamov A."/>
            <person name="McFadden G.I."/>
            <person name="Lane C.E."/>
            <person name="Keeling P.J."/>
            <person name="Gray M.W."/>
            <person name="Grigoriev I.V."/>
            <person name="Archibald J.M."/>
        </authorList>
    </citation>
    <scope>NUCLEOTIDE SEQUENCE</scope>
    <source>
        <strain evidence="5">CCMP2712</strain>
    </source>
</reference>
<protein>
    <recommendedName>
        <fullName evidence="1">Vacuolar protein-sorting-associated protein 36</fullName>
    </recommendedName>
    <alternativeName>
        <fullName evidence="1">ESCRT-II complex subunit VPS36</fullName>
    </alternativeName>
</protein>
<dbReference type="HOGENOM" id="CLU_1075390_0_0_1"/>
<accession>L1I9C2</accession>
<dbReference type="PANTHER" id="PTHR13128:SF12">
    <property type="entry name" value="VACUOLAR PROTEIN-SORTING-ASSOCIATED PROTEIN 36"/>
    <property type="match status" value="1"/>
</dbReference>
<dbReference type="SUPFAM" id="SSF46785">
    <property type="entry name" value="Winged helix' DNA-binding domain"/>
    <property type="match status" value="1"/>
</dbReference>
<evidence type="ECO:0000256" key="1">
    <source>
        <dbReference type="RuleBase" id="RU367095"/>
    </source>
</evidence>
<comment type="subunit">
    <text evidence="1">Component of the endosomal sorting complex required for transport II (ESCRT-II).</text>
</comment>